<protein>
    <submittedName>
        <fullName evidence="5">GntR family transcriptional regulator</fullName>
    </submittedName>
</protein>
<dbReference type="GO" id="GO:0003700">
    <property type="term" value="F:DNA-binding transcription factor activity"/>
    <property type="evidence" value="ECO:0007669"/>
    <property type="project" value="InterPro"/>
</dbReference>
<dbReference type="SMART" id="SM00345">
    <property type="entry name" value="HTH_GNTR"/>
    <property type="match status" value="1"/>
</dbReference>
<dbReference type="PANTHER" id="PTHR43537:SF45">
    <property type="entry name" value="GNTR FAMILY REGULATORY PROTEIN"/>
    <property type="match status" value="1"/>
</dbReference>
<evidence type="ECO:0000313" key="6">
    <source>
        <dbReference type="Proteomes" id="UP000721844"/>
    </source>
</evidence>
<keyword evidence="3" id="KW-0804">Transcription</keyword>
<dbReference type="EMBL" id="JAESVA010000001">
    <property type="protein sequence ID" value="MCB8879336.1"/>
    <property type="molecule type" value="Genomic_DNA"/>
</dbReference>
<dbReference type="InterPro" id="IPR036388">
    <property type="entry name" value="WH-like_DNA-bd_sf"/>
</dbReference>
<reference evidence="5 6" key="1">
    <citation type="journal article" date="2021" name="Microorganisms">
        <title>Acidisoma silvae sp. nov. and Acidisomacellulosilytica sp. nov., Two Acidophilic Bacteria Isolated from Decaying Wood, Hydrolyzing Cellulose and Producing Poly-3-hydroxybutyrate.</title>
        <authorList>
            <person name="Mieszkin S."/>
            <person name="Pouder E."/>
            <person name="Uroz S."/>
            <person name="Simon-Colin C."/>
            <person name="Alain K."/>
        </authorList>
    </citation>
    <scope>NUCLEOTIDE SEQUENCE [LARGE SCALE GENOMIC DNA]</scope>
    <source>
        <strain evidence="5 6">HW T5.17</strain>
    </source>
</reference>
<evidence type="ECO:0000259" key="4">
    <source>
        <dbReference type="PROSITE" id="PS50949"/>
    </source>
</evidence>
<dbReference type="CDD" id="cd07377">
    <property type="entry name" value="WHTH_GntR"/>
    <property type="match status" value="1"/>
</dbReference>
<evidence type="ECO:0000256" key="1">
    <source>
        <dbReference type="ARBA" id="ARBA00023015"/>
    </source>
</evidence>
<keyword evidence="1" id="KW-0805">Transcription regulation</keyword>
<comment type="caution">
    <text evidence="5">The sequence shown here is derived from an EMBL/GenBank/DDBJ whole genome shotgun (WGS) entry which is preliminary data.</text>
</comment>
<proteinExistence type="predicted"/>
<dbReference type="SUPFAM" id="SSF46785">
    <property type="entry name" value="Winged helix' DNA-binding domain"/>
    <property type="match status" value="1"/>
</dbReference>
<dbReference type="SUPFAM" id="SSF48008">
    <property type="entry name" value="GntR ligand-binding domain-like"/>
    <property type="match status" value="1"/>
</dbReference>
<evidence type="ECO:0000256" key="3">
    <source>
        <dbReference type="ARBA" id="ARBA00023163"/>
    </source>
</evidence>
<keyword evidence="6" id="KW-1185">Reference proteome</keyword>
<dbReference type="Gene3D" id="1.10.10.10">
    <property type="entry name" value="Winged helix-like DNA-binding domain superfamily/Winged helix DNA-binding domain"/>
    <property type="match status" value="1"/>
</dbReference>
<dbReference type="Gene3D" id="1.20.120.530">
    <property type="entry name" value="GntR ligand-binding domain-like"/>
    <property type="match status" value="1"/>
</dbReference>
<name>A0A963YY47_9PROT</name>
<evidence type="ECO:0000313" key="5">
    <source>
        <dbReference type="EMBL" id="MCB8879336.1"/>
    </source>
</evidence>
<dbReference type="InterPro" id="IPR036390">
    <property type="entry name" value="WH_DNA-bd_sf"/>
</dbReference>
<dbReference type="InterPro" id="IPR008920">
    <property type="entry name" value="TF_FadR/GntR_C"/>
</dbReference>
<dbReference type="GO" id="GO:0003677">
    <property type="term" value="F:DNA binding"/>
    <property type="evidence" value="ECO:0007669"/>
    <property type="project" value="UniProtKB-KW"/>
</dbReference>
<dbReference type="Pfam" id="PF00392">
    <property type="entry name" value="GntR"/>
    <property type="match status" value="1"/>
</dbReference>
<dbReference type="PANTHER" id="PTHR43537">
    <property type="entry name" value="TRANSCRIPTIONAL REGULATOR, GNTR FAMILY"/>
    <property type="match status" value="1"/>
</dbReference>
<dbReference type="SMART" id="SM00895">
    <property type="entry name" value="FCD"/>
    <property type="match status" value="1"/>
</dbReference>
<keyword evidence="2" id="KW-0238">DNA-binding</keyword>
<accession>A0A963YY47</accession>
<sequence>MSSDGPSIRNSQSLVDQVIANAPRLPRITSAVAIYRHLHAAILSNALPPGTALQDKLLCAEFAVSRTPVREALIRLAEDGLVDIFPQSGTFVSRIKADAIPEALDIRQALESLAVSRAAALAKPTDIARLDQLLARQTALAEAGDTGLFHEADEFFHETIGMIADRPGLWRLVKQVKLQIDRTRVLTLPAPGRMIQVVSEHRLVRDAIAAGDAVSAQVAMTDHLNVVIPDLARLRGEYPAYFT</sequence>
<dbReference type="Pfam" id="PF07729">
    <property type="entry name" value="FCD"/>
    <property type="match status" value="1"/>
</dbReference>
<feature type="domain" description="HTH gntR-type" evidence="4">
    <location>
        <begin position="28"/>
        <end position="95"/>
    </location>
</feature>
<organism evidence="5 6">
    <name type="scientific">Acidisoma cellulosilyticum</name>
    <dbReference type="NCBI Taxonomy" id="2802395"/>
    <lineage>
        <taxon>Bacteria</taxon>
        <taxon>Pseudomonadati</taxon>
        <taxon>Pseudomonadota</taxon>
        <taxon>Alphaproteobacteria</taxon>
        <taxon>Acetobacterales</taxon>
        <taxon>Acidocellaceae</taxon>
        <taxon>Acidisoma</taxon>
    </lineage>
</organism>
<dbReference type="PROSITE" id="PS50949">
    <property type="entry name" value="HTH_GNTR"/>
    <property type="match status" value="1"/>
</dbReference>
<gene>
    <name evidence="5" type="ORF">ACELLULO517_03755</name>
</gene>
<evidence type="ECO:0000256" key="2">
    <source>
        <dbReference type="ARBA" id="ARBA00023125"/>
    </source>
</evidence>
<dbReference type="RefSeq" id="WP_227305928.1">
    <property type="nucleotide sequence ID" value="NZ_JAESVA010000001.1"/>
</dbReference>
<dbReference type="InterPro" id="IPR000524">
    <property type="entry name" value="Tscrpt_reg_HTH_GntR"/>
</dbReference>
<dbReference type="AlphaFoldDB" id="A0A963YY47"/>
<dbReference type="Proteomes" id="UP000721844">
    <property type="component" value="Unassembled WGS sequence"/>
</dbReference>
<dbReference type="InterPro" id="IPR011711">
    <property type="entry name" value="GntR_C"/>
</dbReference>